<dbReference type="Gene3D" id="3.40.50.720">
    <property type="entry name" value="NAD(P)-binding Rossmann-like Domain"/>
    <property type="match status" value="1"/>
</dbReference>
<dbReference type="PANTHER" id="PTHR48079:SF6">
    <property type="entry name" value="NAD(P)-BINDING DOMAIN-CONTAINING PROTEIN-RELATED"/>
    <property type="match status" value="1"/>
</dbReference>
<sequence>MDILIVGCGDTGRRLAELHRNAGDGVTVTSRSTERCALLAEDGFTSRQLDLDNVNADQPIAAEVVYLLAPPGGSGGHDPRTHNLLQWLDTGTLPRRFVYISTTGVYGDCQGDWVTENRPRNPHSQRASRRAAAEQQLEIWAQQRGVALVILRVPGIYGPGRLPLDRLQRGDPIIRESEAPWSNRIHIDDLASATHLAGSLTQVEAIYNVSDGQPTSMTDYFNRLADTLGLPRPPQVSRAEAEQQLSASMLSFLNESRRIDNRRLLESLGLQLRYPDLTTGLKSCLPVA</sequence>
<dbReference type="GO" id="GO:0005737">
    <property type="term" value="C:cytoplasm"/>
    <property type="evidence" value="ECO:0007669"/>
    <property type="project" value="TreeGrafter"/>
</dbReference>
<dbReference type="Pfam" id="PF01370">
    <property type="entry name" value="Epimerase"/>
    <property type="match status" value="1"/>
</dbReference>
<dbReference type="AlphaFoldDB" id="A0AAE3HJ17"/>
<dbReference type="InterPro" id="IPR051783">
    <property type="entry name" value="NAD(P)-dependent_oxidoreduct"/>
</dbReference>
<dbReference type="GO" id="GO:0004029">
    <property type="term" value="F:aldehyde dehydrogenase (NAD+) activity"/>
    <property type="evidence" value="ECO:0007669"/>
    <property type="project" value="TreeGrafter"/>
</dbReference>
<comment type="caution">
    <text evidence="2">The sequence shown here is derived from an EMBL/GenBank/DDBJ whole genome shotgun (WGS) entry which is preliminary data.</text>
</comment>
<name>A0AAE3HJ17_9GAMM</name>
<dbReference type="Proteomes" id="UP001204445">
    <property type="component" value="Unassembled WGS sequence"/>
</dbReference>
<dbReference type="PANTHER" id="PTHR48079">
    <property type="entry name" value="PROTEIN YEEZ"/>
    <property type="match status" value="1"/>
</dbReference>
<dbReference type="CDD" id="cd05266">
    <property type="entry name" value="SDR_a4"/>
    <property type="match status" value="1"/>
</dbReference>
<proteinExistence type="predicted"/>
<dbReference type="InterPro" id="IPR001509">
    <property type="entry name" value="Epimerase_deHydtase"/>
</dbReference>
<gene>
    <name evidence="2" type="ORF">J2T55_000754</name>
</gene>
<protein>
    <submittedName>
        <fullName evidence="2">Nucleoside-diphosphate-sugar epimerase</fullName>
    </submittedName>
</protein>
<evidence type="ECO:0000313" key="2">
    <source>
        <dbReference type="EMBL" id="MCS3902750.1"/>
    </source>
</evidence>
<dbReference type="InterPro" id="IPR036291">
    <property type="entry name" value="NAD(P)-bd_dom_sf"/>
</dbReference>
<dbReference type="SUPFAM" id="SSF51735">
    <property type="entry name" value="NAD(P)-binding Rossmann-fold domains"/>
    <property type="match status" value="1"/>
</dbReference>
<evidence type="ECO:0000259" key="1">
    <source>
        <dbReference type="Pfam" id="PF01370"/>
    </source>
</evidence>
<keyword evidence="3" id="KW-1185">Reference proteome</keyword>
<dbReference type="EMBL" id="JANUCT010000004">
    <property type="protein sequence ID" value="MCS3902750.1"/>
    <property type="molecule type" value="Genomic_DNA"/>
</dbReference>
<evidence type="ECO:0000313" key="3">
    <source>
        <dbReference type="Proteomes" id="UP001204445"/>
    </source>
</evidence>
<reference evidence="2" key="1">
    <citation type="submission" date="2022-08" db="EMBL/GenBank/DDBJ databases">
        <title>Genomic Encyclopedia of Type Strains, Phase III (KMG-III): the genomes of soil and plant-associated and newly described type strains.</title>
        <authorList>
            <person name="Whitman W."/>
        </authorList>
    </citation>
    <scope>NUCLEOTIDE SEQUENCE</scope>
    <source>
        <strain evidence="2">HMT 1</strain>
    </source>
</reference>
<organism evidence="2 3">
    <name type="scientific">Methylohalomonas lacus</name>
    <dbReference type="NCBI Taxonomy" id="398773"/>
    <lineage>
        <taxon>Bacteria</taxon>
        <taxon>Pseudomonadati</taxon>
        <taxon>Pseudomonadota</taxon>
        <taxon>Gammaproteobacteria</taxon>
        <taxon>Methylohalomonadales</taxon>
        <taxon>Methylohalomonadaceae</taxon>
        <taxon>Methylohalomonas</taxon>
    </lineage>
</organism>
<feature type="domain" description="NAD-dependent epimerase/dehydratase" evidence="1">
    <location>
        <begin position="3"/>
        <end position="209"/>
    </location>
</feature>
<dbReference type="RefSeq" id="WP_259054328.1">
    <property type="nucleotide sequence ID" value="NZ_JANUCT010000004.1"/>
</dbReference>
<accession>A0AAE3HJ17</accession>